<evidence type="ECO:0000259" key="4">
    <source>
        <dbReference type="Pfam" id="PF03328"/>
    </source>
</evidence>
<organism evidence="5 6">
    <name type="scientific">Ilumatobacter fluminis</name>
    <dbReference type="NCBI Taxonomy" id="467091"/>
    <lineage>
        <taxon>Bacteria</taxon>
        <taxon>Bacillati</taxon>
        <taxon>Actinomycetota</taxon>
        <taxon>Acidimicrobiia</taxon>
        <taxon>Acidimicrobiales</taxon>
        <taxon>Ilumatobacteraceae</taxon>
        <taxon>Ilumatobacter</taxon>
    </lineage>
</organism>
<dbReference type="AlphaFoldDB" id="A0A4R7HUC6"/>
<dbReference type="Pfam" id="PF03328">
    <property type="entry name" value="HpcH_HpaI"/>
    <property type="match status" value="1"/>
</dbReference>
<dbReference type="PANTHER" id="PTHR30502:SF0">
    <property type="entry name" value="PHOSPHOENOLPYRUVATE CARBOXYLASE FAMILY PROTEIN"/>
    <property type="match status" value="1"/>
</dbReference>
<feature type="domain" description="HpcH/HpaI aldolase/citrate lyase" evidence="4">
    <location>
        <begin position="19"/>
        <end position="238"/>
    </location>
</feature>
<dbReference type="GO" id="GO:0016832">
    <property type="term" value="F:aldehyde-lyase activity"/>
    <property type="evidence" value="ECO:0007669"/>
    <property type="project" value="TreeGrafter"/>
</dbReference>
<dbReference type="InterPro" id="IPR015813">
    <property type="entry name" value="Pyrv/PenolPyrv_kinase-like_dom"/>
</dbReference>
<dbReference type="Proteomes" id="UP000294558">
    <property type="component" value="Unassembled WGS sequence"/>
</dbReference>
<dbReference type="RefSeq" id="WP_133867080.1">
    <property type="nucleotide sequence ID" value="NZ_SOAU01000001.1"/>
</dbReference>
<proteinExistence type="inferred from homology"/>
<dbReference type="InterPro" id="IPR050251">
    <property type="entry name" value="HpcH-HpaI_aldolase"/>
</dbReference>
<keyword evidence="2" id="KW-0479">Metal-binding</keyword>
<evidence type="ECO:0000313" key="6">
    <source>
        <dbReference type="Proteomes" id="UP000294558"/>
    </source>
</evidence>
<name>A0A4R7HUC6_9ACTN</name>
<comment type="caution">
    <text evidence="5">The sequence shown here is derived from an EMBL/GenBank/DDBJ whole genome shotgun (WGS) entry which is preliminary data.</text>
</comment>
<dbReference type="PANTHER" id="PTHR30502">
    <property type="entry name" value="2-KETO-3-DEOXY-L-RHAMNONATE ALDOLASE"/>
    <property type="match status" value="1"/>
</dbReference>
<accession>A0A4R7HUC6</accession>
<keyword evidence="3" id="KW-0456">Lyase</keyword>
<reference evidence="5 6" key="1">
    <citation type="submission" date="2019-03" db="EMBL/GenBank/DDBJ databases">
        <title>Sequencing the genomes of 1000 actinobacteria strains.</title>
        <authorList>
            <person name="Klenk H.-P."/>
        </authorList>
    </citation>
    <scope>NUCLEOTIDE SEQUENCE [LARGE SCALE GENOMIC DNA]</scope>
    <source>
        <strain evidence="5 6">DSM 18936</strain>
    </source>
</reference>
<dbReference type="OrthoDB" id="86160at2"/>
<dbReference type="GO" id="GO:0005737">
    <property type="term" value="C:cytoplasm"/>
    <property type="evidence" value="ECO:0007669"/>
    <property type="project" value="TreeGrafter"/>
</dbReference>
<dbReference type="InterPro" id="IPR005000">
    <property type="entry name" value="Aldolase/citrate-lyase_domain"/>
</dbReference>
<evidence type="ECO:0000313" key="5">
    <source>
        <dbReference type="EMBL" id="TDT14541.1"/>
    </source>
</evidence>
<evidence type="ECO:0000256" key="3">
    <source>
        <dbReference type="ARBA" id="ARBA00023239"/>
    </source>
</evidence>
<keyword evidence="6" id="KW-1185">Reference proteome</keyword>
<gene>
    <name evidence="5" type="ORF">BDK89_0096</name>
</gene>
<dbReference type="EMBL" id="SOAU01000001">
    <property type="protein sequence ID" value="TDT14541.1"/>
    <property type="molecule type" value="Genomic_DNA"/>
</dbReference>
<dbReference type="SUPFAM" id="SSF51621">
    <property type="entry name" value="Phosphoenolpyruvate/pyruvate domain"/>
    <property type="match status" value="1"/>
</dbReference>
<dbReference type="GO" id="GO:0046872">
    <property type="term" value="F:metal ion binding"/>
    <property type="evidence" value="ECO:0007669"/>
    <property type="project" value="UniProtKB-KW"/>
</dbReference>
<protein>
    <submittedName>
        <fullName evidence="5">4-hydroxy-2-oxoheptanedioate aldolase</fullName>
    </submittedName>
</protein>
<dbReference type="InterPro" id="IPR040442">
    <property type="entry name" value="Pyrv_kinase-like_dom_sf"/>
</dbReference>
<evidence type="ECO:0000256" key="2">
    <source>
        <dbReference type="ARBA" id="ARBA00022723"/>
    </source>
</evidence>
<sequence length="254" mass="26057">MSNNLLTDRFAQGEIARGAWLAVPSSISAEIVARTGVDYCCVDMQHGAVGYSDAIPMMQAVRAEGVTPLVRVSANDMAEIGRALDAGAQGVVVPLVSTPEQAAEAAAACRYPPRGVRSFGPIRASVAAGSSEIDALEQVLCAVMVETDEGLANVEAIAATPGVGAIYVGPADLSLALGLPPKYEHDDPTHESSIQRIRKACESAGIVAGIHCADGDMARRRLAQGFRMVTVANDAKSIGAAVAAELAAAVASSD</sequence>
<evidence type="ECO:0000256" key="1">
    <source>
        <dbReference type="ARBA" id="ARBA00005568"/>
    </source>
</evidence>
<dbReference type="Gene3D" id="3.20.20.60">
    <property type="entry name" value="Phosphoenolpyruvate-binding domains"/>
    <property type="match status" value="1"/>
</dbReference>
<comment type="similarity">
    <text evidence="1">Belongs to the HpcH/HpaI aldolase family.</text>
</comment>